<sequence>MDILSNLPPDVTDHILTLLPIKEAAKTSLLSQKWRHRWRTIPHLVLDRDFAAVIPHNNEGSSSSTSSSSLEYINKVTMEINRALALHKGPITKFVLAVPGLRPSPEIDQILLRLSEKSSSCVQEFSLRFGDDQVNPFKFLDRNLAHEAVRTSLPVAGFGKLTSLELKQVVLSADFFGEFIPRKCPLLEELKLLNCDGIYHPQIVAPRLQALYFHSTFYTISFEFTPLLHLVSILENGLYHYDGYGYAEAEADAAAVFASLPALRQLTLGLEFLLLLADGVHIPTRLPTPLRDLTELEIPHLCLSSLKEARVLVCLILNSPNLRCLAIGLDTGNGRSMGAEVDSLLEMLEAGELMQQPGGGSSSCLQCLEVFKIQNSLGELQAEMELVRFVLANARQLRRVHITALPELEARSVAKYLMEVGDYWRASTRVEVVYTIGTTTSPDQEAPARSMSIRV</sequence>
<dbReference type="SMART" id="SM00579">
    <property type="entry name" value="FBD"/>
    <property type="match status" value="1"/>
</dbReference>
<feature type="domain" description="F-box" evidence="1">
    <location>
        <begin position="1"/>
        <end position="53"/>
    </location>
</feature>
<evidence type="ECO:0000313" key="3">
    <source>
        <dbReference type="Proteomes" id="UP001154282"/>
    </source>
</evidence>
<dbReference type="SUPFAM" id="SSF81383">
    <property type="entry name" value="F-box domain"/>
    <property type="match status" value="1"/>
</dbReference>
<name>A0AAV0NL51_9ROSI</name>
<evidence type="ECO:0000259" key="1">
    <source>
        <dbReference type="PROSITE" id="PS50181"/>
    </source>
</evidence>
<dbReference type="Pfam" id="PF00646">
    <property type="entry name" value="F-box"/>
    <property type="match status" value="1"/>
</dbReference>
<dbReference type="Proteomes" id="UP001154282">
    <property type="component" value="Unassembled WGS sequence"/>
</dbReference>
<dbReference type="Gene3D" id="3.80.10.10">
    <property type="entry name" value="Ribonuclease Inhibitor"/>
    <property type="match status" value="1"/>
</dbReference>
<protein>
    <recommendedName>
        <fullName evidence="1">F-box domain-containing protein</fullName>
    </recommendedName>
</protein>
<dbReference type="EMBL" id="CAMGYJ010000008">
    <property type="protein sequence ID" value="CAI0459212.1"/>
    <property type="molecule type" value="Genomic_DNA"/>
</dbReference>
<keyword evidence="3" id="KW-1185">Reference proteome</keyword>
<dbReference type="PANTHER" id="PTHR31639">
    <property type="entry name" value="F-BOX PROTEIN-LIKE"/>
    <property type="match status" value="1"/>
</dbReference>
<dbReference type="AlphaFoldDB" id="A0AAV0NL51"/>
<dbReference type="InterPro" id="IPR032675">
    <property type="entry name" value="LRR_dom_sf"/>
</dbReference>
<dbReference type="Pfam" id="PF08387">
    <property type="entry name" value="FBD"/>
    <property type="match status" value="1"/>
</dbReference>
<dbReference type="CDD" id="cd22160">
    <property type="entry name" value="F-box_AtFBL13-like"/>
    <property type="match status" value="1"/>
</dbReference>
<dbReference type="PANTHER" id="PTHR31639:SF312">
    <property type="entry name" value="CYCLIN-LIKE F-BOX"/>
    <property type="match status" value="1"/>
</dbReference>
<dbReference type="InterPro" id="IPR036047">
    <property type="entry name" value="F-box-like_dom_sf"/>
</dbReference>
<proteinExistence type="predicted"/>
<dbReference type="InterPro" id="IPR053781">
    <property type="entry name" value="F-box_AtFBL13-like"/>
</dbReference>
<dbReference type="InterPro" id="IPR006566">
    <property type="entry name" value="FBD"/>
</dbReference>
<dbReference type="PROSITE" id="PS50181">
    <property type="entry name" value="FBOX"/>
    <property type="match status" value="1"/>
</dbReference>
<comment type="caution">
    <text evidence="2">The sequence shown here is derived from an EMBL/GenBank/DDBJ whole genome shotgun (WGS) entry which is preliminary data.</text>
</comment>
<dbReference type="InterPro" id="IPR001810">
    <property type="entry name" value="F-box_dom"/>
</dbReference>
<reference evidence="2" key="1">
    <citation type="submission" date="2022-08" db="EMBL/GenBank/DDBJ databases">
        <authorList>
            <person name="Gutierrez-Valencia J."/>
        </authorList>
    </citation>
    <scope>NUCLEOTIDE SEQUENCE</scope>
</reference>
<evidence type="ECO:0000313" key="2">
    <source>
        <dbReference type="EMBL" id="CAI0459212.1"/>
    </source>
</evidence>
<accession>A0AAV0NL51</accession>
<gene>
    <name evidence="2" type="ORF">LITE_LOCUS33894</name>
</gene>
<organism evidence="2 3">
    <name type="scientific">Linum tenue</name>
    <dbReference type="NCBI Taxonomy" id="586396"/>
    <lineage>
        <taxon>Eukaryota</taxon>
        <taxon>Viridiplantae</taxon>
        <taxon>Streptophyta</taxon>
        <taxon>Embryophyta</taxon>
        <taxon>Tracheophyta</taxon>
        <taxon>Spermatophyta</taxon>
        <taxon>Magnoliopsida</taxon>
        <taxon>eudicotyledons</taxon>
        <taxon>Gunneridae</taxon>
        <taxon>Pentapetalae</taxon>
        <taxon>rosids</taxon>
        <taxon>fabids</taxon>
        <taxon>Malpighiales</taxon>
        <taxon>Linaceae</taxon>
        <taxon>Linum</taxon>
    </lineage>
</organism>